<dbReference type="SUPFAM" id="SSF47384">
    <property type="entry name" value="Homodimeric domain of signal transducing histidine kinase"/>
    <property type="match status" value="1"/>
</dbReference>
<dbReference type="Pfam" id="PF02518">
    <property type="entry name" value="HATPase_c"/>
    <property type="match status" value="1"/>
</dbReference>
<evidence type="ECO:0000256" key="4">
    <source>
        <dbReference type="ARBA" id="ARBA00022679"/>
    </source>
</evidence>
<dbReference type="InterPro" id="IPR003661">
    <property type="entry name" value="HisK_dim/P_dom"/>
</dbReference>
<gene>
    <name evidence="10" type="ORF">ASPFODRAFT_37187</name>
</gene>
<evidence type="ECO:0000256" key="6">
    <source>
        <dbReference type="PROSITE-ProRule" id="PRU00169"/>
    </source>
</evidence>
<dbReference type="SUPFAM" id="SSF55874">
    <property type="entry name" value="ATPase domain of HSP90 chaperone/DNA topoisomerase II/histidine kinase"/>
    <property type="match status" value="1"/>
</dbReference>
<feature type="region of interest" description="Disordered" evidence="7">
    <location>
        <begin position="543"/>
        <end position="621"/>
    </location>
</feature>
<dbReference type="CDD" id="cd00082">
    <property type="entry name" value="HisKA"/>
    <property type="match status" value="1"/>
</dbReference>
<feature type="compositionally biased region" description="Basic and acidic residues" evidence="7">
    <location>
        <begin position="567"/>
        <end position="578"/>
    </location>
</feature>
<dbReference type="PROSITE" id="PS50109">
    <property type="entry name" value="HIS_KIN"/>
    <property type="match status" value="1"/>
</dbReference>
<feature type="modified residue" description="4-aspartylphosphate" evidence="6">
    <location>
        <position position="672"/>
    </location>
</feature>
<evidence type="ECO:0000313" key="10">
    <source>
        <dbReference type="EMBL" id="OJZ82052.1"/>
    </source>
</evidence>
<protein>
    <recommendedName>
        <fullName evidence="2">histidine kinase</fullName>
        <ecNumber evidence="2">2.7.13.3</ecNumber>
    </recommendedName>
</protein>
<dbReference type="Gene3D" id="1.10.287.130">
    <property type="match status" value="1"/>
</dbReference>
<comment type="catalytic activity">
    <reaction evidence="1">
        <text>ATP + protein L-histidine = ADP + protein N-phospho-L-histidine.</text>
        <dbReference type="EC" id="2.7.13.3"/>
    </reaction>
</comment>
<dbReference type="GO" id="GO:0005886">
    <property type="term" value="C:plasma membrane"/>
    <property type="evidence" value="ECO:0007669"/>
    <property type="project" value="TreeGrafter"/>
</dbReference>
<dbReference type="PANTHER" id="PTHR43047:SF72">
    <property type="entry name" value="OSMOSENSING HISTIDINE PROTEIN KINASE SLN1"/>
    <property type="match status" value="1"/>
</dbReference>
<feature type="domain" description="Histidine kinase" evidence="8">
    <location>
        <begin position="245"/>
        <end position="512"/>
    </location>
</feature>
<dbReference type="InterPro" id="IPR005467">
    <property type="entry name" value="His_kinase_dom"/>
</dbReference>
<evidence type="ECO:0000256" key="7">
    <source>
        <dbReference type="SAM" id="MobiDB-lite"/>
    </source>
</evidence>
<dbReference type="InterPro" id="IPR004358">
    <property type="entry name" value="Sig_transdc_His_kin-like_C"/>
</dbReference>
<dbReference type="VEuPathDB" id="FungiDB:ASPFODRAFT_37187"/>
<proteinExistence type="predicted"/>
<dbReference type="SUPFAM" id="SSF55785">
    <property type="entry name" value="PYP-like sensor domain (PAS domain)"/>
    <property type="match status" value="1"/>
</dbReference>
<dbReference type="OrthoDB" id="303614at2759"/>
<dbReference type="PROSITE" id="PS50110">
    <property type="entry name" value="RESPONSE_REGULATORY"/>
    <property type="match status" value="1"/>
</dbReference>
<feature type="domain" description="Response regulatory" evidence="9">
    <location>
        <begin position="622"/>
        <end position="740"/>
    </location>
</feature>
<dbReference type="InterPro" id="IPR036097">
    <property type="entry name" value="HisK_dim/P_sf"/>
</dbReference>
<dbReference type="InterPro" id="IPR003594">
    <property type="entry name" value="HATPase_dom"/>
</dbReference>
<evidence type="ECO:0000256" key="2">
    <source>
        <dbReference type="ARBA" id="ARBA00012438"/>
    </source>
</evidence>
<dbReference type="SUPFAM" id="SSF52172">
    <property type="entry name" value="CheY-like"/>
    <property type="match status" value="1"/>
</dbReference>
<dbReference type="Gene3D" id="3.30.565.10">
    <property type="entry name" value="Histidine kinase-like ATPase, C-terminal domain"/>
    <property type="match status" value="1"/>
</dbReference>
<dbReference type="InterPro" id="IPR011006">
    <property type="entry name" value="CheY-like_superfamily"/>
</dbReference>
<evidence type="ECO:0000259" key="8">
    <source>
        <dbReference type="PROSITE" id="PS50109"/>
    </source>
</evidence>
<feature type="compositionally biased region" description="Basic and acidic residues" evidence="7">
    <location>
        <begin position="604"/>
        <end position="621"/>
    </location>
</feature>
<dbReference type="CDD" id="cd17546">
    <property type="entry name" value="REC_hyHK_CKI1_RcsC-like"/>
    <property type="match status" value="1"/>
</dbReference>
<dbReference type="GO" id="GO:0009927">
    <property type="term" value="F:histidine phosphotransfer kinase activity"/>
    <property type="evidence" value="ECO:0007669"/>
    <property type="project" value="TreeGrafter"/>
</dbReference>
<name>A0A1M3T5M9_ASPLC</name>
<evidence type="ECO:0000259" key="9">
    <source>
        <dbReference type="PROSITE" id="PS50110"/>
    </source>
</evidence>
<evidence type="ECO:0000256" key="5">
    <source>
        <dbReference type="ARBA" id="ARBA00022777"/>
    </source>
</evidence>
<dbReference type="EC" id="2.7.13.3" evidence="2"/>
<reference evidence="11" key="1">
    <citation type="journal article" date="2017" name="Genome Biol.">
        <title>Comparative genomics reveals high biological diversity and specific adaptations in the industrially and medically important fungal genus Aspergillus.</title>
        <authorList>
            <person name="de Vries R.P."/>
            <person name="Riley R."/>
            <person name="Wiebenga A."/>
            <person name="Aguilar-Osorio G."/>
            <person name="Amillis S."/>
            <person name="Uchima C.A."/>
            <person name="Anderluh G."/>
            <person name="Asadollahi M."/>
            <person name="Askin M."/>
            <person name="Barry K."/>
            <person name="Battaglia E."/>
            <person name="Bayram O."/>
            <person name="Benocci T."/>
            <person name="Braus-Stromeyer S.A."/>
            <person name="Caldana C."/>
            <person name="Canovas D."/>
            <person name="Cerqueira G.C."/>
            <person name="Chen F."/>
            <person name="Chen W."/>
            <person name="Choi C."/>
            <person name="Clum A."/>
            <person name="Dos Santos R.A."/>
            <person name="Damasio A.R."/>
            <person name="Diallinas G."/>
            <person name="Emri T."/>
            <person name="Fekete E."/>
            <person name="Flipphi M."/>
            <person name="Freyberg S."/>
            <person name="Gallo A."/>
            <person name="Gournas C."/>
            <person name="Habgood R."/>
            <person name="Hainaut M."/>
            <person name="Harispe M.L."/>
            <person name="Henrissat B."/>
            <person name="Hilden K.S."/>
            <person name="Hope R."/>
            <person name="Hossain A."/>
            <person name="Karabika E."/>
            <person name="Karaffa L."/>
            <person name="Karanyi Z."/>
            <person name="Krasevec N."/>
            <person name="Kuo A."/>
            <person name="Kusch H."/>
            <person name="LaButti K."/>
            <person name="Lagendijk E.L."/>
            <person name="Lapidus A."/>
            <person name="Levasseur A."/>
            <person name="Lindquist E."/>
            <person name="Lipzen A."/>
            <person name="Logrieco A.F."/>
            <person name="MacCabe A."/>
            <person name="Maekelae M.R."/>
            <person name="Malavazi I."/>
            <person name="Melin P."/>
            <person name="Meyer V."/>
            <person name="Mielnichuk N."/>
            <person name="Miskei M."/>
            <person name="Molnar A.P."/>
            <person name="Mule G."/>
            <person name="Ngan C.Y."/>
            <person name="Orejas M."/>
            <person name="Orosz E."/>
            <person name="Ouedraogo J.P."/>
            <person name="Overkamp K.M."/>
            <person name="Park H.-S."/>
            <person name="Perrone G."/>
            <person name="Piumi F."/>
            <person name="Punt P.J."/>
            <person name="Ram A.F."/>
            <person name="Ramon A."/>
            <person name="Rauscher S."/>
            <person name="Record E."/>
            <person name="Riano-Pachon D.M."/>
            <person name="Robert V."/>
            <person name="Roehrig J."/>
            <person name="Ruller R."/>
            <person name="Salamov A."/>
            <person name="Salih N.S."/>
            <person name="Samson R.A."/>
            <person name="Sandor E."/>
            <person name="Sanguinetti M."/>
            <person name="Schuetze T."/>
            <person name="Sepcic K."/>
            <person name="Shelest E."/>
            <person name="Sherlock G."/>
            <person name="Sophianopoulou V."/>
            <person name="Squina F.M."/>
            <person name="Sun H."/>
            <person name="Susca A."/>
            <person name="Todd R.B."/>
            <person name="Tsang A."/>
            <person name="Unkles S.E."/>
            <person name="van de Wiele N."/>
            <person name="van Rossen-Uffink D."/>
            <person name="Oliveira J.V."/>
            <person name="Vesth T.C."/>
            <person name="Visser J."/>
            <person name="Yu J.-H."/>
            <person name="Zhou M."/>
            <person name="Andersen M.R."/>
            <person name="Archer D.B."/>
            <person name="Baker S.E."/>
            <person name="Benoit I."/>
            <person name="Brakhage A.A."/>
            <person name="Braus G.H."/>
            <person name="Fischer R."/>
            <person name="Frisvad J.C."/>
            <person name="Goldman G.H."/>
            <person name="Houbraken J."/>
            <person name="Oakley B."/>
            <person name="Pocsi I."/>
            <person name="Scazzocchio C."/>
            <person name="Seiboth B."/>
            <person name="vanKuyk P.A."/>
            <person name="Wortman J."/>
            <person name="Dyer P.S."/>
            <person name="Grigoriev I.V."/>
        </authorList>
    </citation>
    <scope>NUCLEOTIDE SEQUENCE [LARGE SCALE GENOMIC DNA]</scope>
    <source>
        <strain evidence="11">CBS 106.47</strain>
    </source>
</reference>
<dbReference type="SMART" id="SM00387">
    <property type="entry name" value="HATPase_c"/>
    <property type="match status" value="1"/>
</dbReference>
<evidence type="ECO:0000256" key="3">
    <source>
        <dbReference type="ARBA" id="ARBA00022553"/>
    </source>
</evidence>
<dbReference type="Proteomes" id="UP000184063">
    <property type="component" value="Unassembled WGS sequence"/>
</dbReference>
<dbReference type="PANTHER" id="PTHR43047">
    <property type="entry name" value="TWO-COMPONENT HISTIDINE PROTEIN KINASE"/>
    <property type="match status" value="1"/>
</dbReference>
<accession>A0A1M3T5M9</accession>
<evidence type="ECO:0000313" key="11">
    <source>
        <dbReference type="Proteomes" id="UP000184063"/>
    </source>
</evidence>
<dbReference type="Gene3D" id="3.40.50.2300">
    <property type="match status" value="1"/>
</dbReference>
<dbReference type="InterPro" id="IPR035965">
    <property type="entry name" value="PAS-like_dom_sf"/>
</dbReference>
<dbReference type="SMART" id="SM00388">
    <property type="entry name" value="HisKA"/>
    <property type="match status" value="1"/>
</dbReference>
<dbReference type="PRINTS" id="PR00344">
    <property type="entry name" value="BCTRLSENSOR"/>
</dbReference>
<dbReference type="EMBL" id="KV878249">
    <property type="protein sequence ID" value="OJZ82052.1"/>
    <property type="molecule type" value="Genomic_DNA"/>
</dbReference>
<dbReference type="GO" id="GO:0000155">
    <property type="term" value="F:phosphorelay sensor kinase activity"/>
    <property type="evidence" value="ECO:0007669"/>
    <property type="project" value="InterPro"/>
</dbReference>
<dbReference type="AlphaFoldDB" id="A0A1M3T5M9"/>
<dbReference type="InterPro" id="IPR001789">
    <property type="entry name" value="Sig_transdc_resp-reg_receiver"/>
</dbReference>
<keyword evidence="4" id="KW-0808">Transferase</keyword>
<dbReference type="Gene3D" id="3.30.450.20">
    <property type="entry name" value="PAS domain"/>
    <property type="match status" value="1"/>
</dbReference>
<dbReference type="Pfam" id="PF00512">
    <property type="entry name" value="HisKA"/>
    <property type="match status" value="1"/>
</dbReference>
<organism evidence="10 11">
    <name type="scientific">Aspergillus luchuensis (strain CBS 106.47)</name>
    <dbReference type="NCBI Taxonomy" id="1137211"/>
    <lineage>
        <taxon>Eukaryota</taxon>
        <taxon>Fungi</taxon>
        <taxon>Dikarya</taxon>
        <taxon>Ascomycota</taxon>
        <taxon>Pezizomycotina</taxon>
        <taxon>Eurotiomycetes</taxon>
        <taxon>Eurotiomycetidae</taxon>
        <taxon>Eurotiales</taxon>
        <taxon>Aspergillaceae</taxon>
        <taxon>Aspergillus</taxon>
        <taxon>Aspergillus subgen. Circumdati</taxon>
    </lineage>
</organism>
<dbReference type="InterPro" id="IPR036890">
    <property type="entry name" value="HATPase_C_sf"/>
</dbReference>
<evidence type="ECO:0000256" key="1">
    <source>
        <dbReference type="ARBA" id="ARBA00000085"/>
    </source>
</evidence>
<dbReference type="SMART" id="SM00448">
    <property type="entry name" value="REC"/>
    <property type="match status" value="1"/>
</dbReference>
<keyword evidence="5" id="KW-0418">Kinase</keyword>
<dbReference type="Pfam" id="PF00072">
    <property type="entry name" value="Response_reg"/>
    <property type="match status" value="1"/>
</dbReference>
<keyword evidence="3 6" id="KW-0597">Phosphoprotein</keyword>
<sequence length="745" mass="83114">MFQTITALLRIEAAEVDCLGWRGHFVQFVLSTTLVDNTSEWKVSPSATATLIGTSRLTAPQPNSDLEPFLKPSFPLLPPSDTDPMQTITSNNATGGHPDVSAQQLADMMPIGLAVLDHQDGSVFVNKRFLELTTCTSDRAFECWCQSIHPEDFDRVAAAYREASQSYHALRIEYRTRLQPCLWRVCLLTPLEDEEERQRFNLGPEGGFVCTITDITQEKTAELTQRRIAHEAEDRKQQQERFIDMISHEVRNPLSAILHCTEDILEAVHSPDIGEEMRTQIAEAADTISLCVAHQKKIIDDVLTYSKLDAAMLTLSPRRVQPRRNVATALAMFRPELRKHDIQFTYQLDHSYANLDIDWVMADMDRMSQVLINLLSNSIKFTANSGDDKRIRVSIGASTQRPSSYPPNVVFFDSGEEALKLDATSQPEWGAGEYVFLMVAVKDNGIGISDEAQKRLFERFNQATPRTQTIYGGSGLGLNVSRKLCHLHGGEIGVSSKEGEGSTFGFFFTVRRTAAGPGEDPSKSNGTTEIDRMCSQIQAMGNEMSGVTERHARPRIPENPSVTHVPEISRHASRDSRRLHTVKIASGVPSPASRGSPVSEDEDHQAPEKPRSEPRSHPRERRILLVEDNVINKRILSRKLQTSGFQVSEASNGQEAVDAVQQQGRFDCVLMDQVMPIMDGITASRAIRQLDGPRAQVPILGVTANVRTAQKDEMLAAGMNDIIYKPYKMPDLIERIKQLQQKGQE</sequence>
<dbReference type="CDD" id="cd00130">
    <property type="entry name" value="PAS"/>
    <property type="match status" value="1"/>
</dbReference>
<dbReference type="InterPro" id="IPR000014">
    <property type="entry name" value="PAS"/>
</dbReference>